<organism evidence="7 8">
    <name type="scientific">Ricinus communis</name>
    <name type="common">Castor bean</name>
    <dbReference type="NCBI Taxonomy" id="3988"/>
    <lineage>
        <taxon>Eukaryota</taxon>
        <taxon>Viridiplantae</taxon>
        <taxon>Streptophyta</taxon>
        <taxon>Embryophyta</taxon>
        <taxon>Tracheophyta</taxon>
        <taxon>Spermatophyta</taxon>
        <taxon>Magnoliopsida</taxon>
        <taxon>eudicotyledons</taxon>
        <taxon>Gunneridae</taxon>
        <taxon>Pentapetalae</taxon>
        <taxon>rosids</taxon>
        <taxon>fabids</taxon>
        <taxon>Malpighiales</taxon>
        <taxon>Euphorbiaceae</taxon>
        <taxon>Acalyphoideae</taxon>
        <taxon>Acalypheae</taxon>
        <taxon>Ricinus</taxon>
    </lineage>
</organism>
<reference evidence="8" key="1">
    <citation type="journal article" date="2010" name="Nat. Biotechnol.">
        <title>Draft genome sequence of the oilseed species Ricinus communis.</title>
        <authorList>
            <person name="Chan A.P."/>
            <person name="Crabtree J."/>
            <person name="Zhao Q."/>
            <person name="Lorenzi H."/>
            <person name="Orvis J."/>
            <person name="Puiu D."/>
            <person name="Melake-Berhan A."/>
            <person name="Jones K.M."/>
            <person name="Redman J."/>
            <person name="Chen G."/>
            <person name="Cahoon E.B."/>
            <person name="Gedil M."/>
            <person name="Stanke M."/>
            <person name="Haas B.J."/>
            <person name="Wortman J.R."/>
            <person name="Fraser-Liggett C.M."/>
            <person name="Ravel J."/>
            <person name="Rabinowicz P.D."/>
        </authorList>
    </citation>
    <scope>NUCLEOTIDE SEQUENCE [LARGE SCALE GENOMIC DNA]</scope>
    <source>
        <strain evidence="8">cv. Hale</strain>
    </source>
</reference>
<dbReference type="GO" id="GO:0016787">
    <property type="term" value="F:hydrolase activity"/>
    <property type="evidence" value="ECO:0007669"/>
    <property type="project" value="UniProtKB-KW"/>
</dbReference>
<evidence type="ECO:0000256" key="3">
    <source>
        <dbReference type="ARBA" id="ARBA00022694"/>
    </source>
</evidence>
<dbReference type="Proteomes" id="UP000008311">
    <property type="component" value="Unassembled WGS sequence"/>
</dbReference>
<keyword evidence="8" id="KW-1185">Reference proteome</keyword>
<evidence type="ECO:0000256" key="5">
    <source>
        <dbReference type="ARBA" id="ARBA00023242"/>
    </source>
</evidence>
<gene>
    <name evidence="7" type="ORF">RCOM_1263980</name>
</gene>
<feature type="region of interest" description="Disordered" evidence="6">
    <location>
        <begin position="600"/>
        <end position="627"/>
    </location>
</feature>
<name>B9T3J0_RICCO</name>
<keyword evidence="3" id="KW-0819">tRNA processing</keyword>
<dbReference type="PANTHER" id="PTHR13031">
    <property type="entry name" value="RIBONUCLEASE P SUBUNIT P30"/>
    <property type="match status" value="1"/>
</dbReference>
<evidence type="ECO:0000256" key="1">
    <source>
        <dbReference type="ARBA" id="ARBA00004123"/>
    </source>
</evidence>
<feature type="compositionally biased region" description="Polar residues" evidence="6">
    <location>
        <begin position="350"/>
        <end position="367"/>
    </location>
</feature>
<dbReference type="GO" id="GO:0008033">
    <property type="term" value="P:tRNA processing"/>
    <property type="evidence" value="ECO:0000318"/>
    <property type="project" value="GO_Central"/>
</dbReference>
<dbReference type="AlphaFoldDB" id="B9T3J0"/>
<dbReference type="InParanoid" id="B9T3J0"/>
<dbReference type="PANTHER" id="PTHR13031:SF0">
    <property type="entry name" value="RIBONUCLEASE P PROTEIN SUBUNIT P30"/>
    <property type="match status" value="1"/>
</dbReference>
<feature type="compositionally biased region" description="Polar residues" evidence="6">
    <location>
        <begin position="611"/>
        <end position="622"/>
    </location>
</feature>
<protein>
    <submittedName>
        <fullName evidence="7">Uncharacterized protein</fullName>
    </submittedName>
</protein>
<keyword evidence="4" id="KW-0378">Hydrolase</keyword>
<evidence type="ECO:0000313" key="8">
    <source>
        <dbReference type="Proteomes" id="UP000008311"/>
    </source>
</evidence>
<evidence type="ECO:0000256" key="6">
    <source>
        <dbReference type="SAM" id="MobiDB-lite"/>
    </source>
</evidence>
<dbReference type="SUPFAM" id="SSF89550">
    <property type="entry name" value="PHP domain-like"/>
    <property type="match status" value="1"/>
</dbReference>
<evidence type="ECO:0000313" key="7">
    <source>
        <dbReference type="EMBL" id="EEF29566.1"/>
    </source>
</evidence>
<dbReference type="InterPro" id="IPR002738">
    <property type="entry name" value="RNase_P_p30"/>
</dbReference>
<proteinExistence type="inferred from homology"/>
<accession>B9T3J0</accession>
<keyword evidence="5" id="KW-0539">Nucleus</keyword>
<dbReference type="eggNOG" id="KOG2363">
    <property type="taxonomic scope" value="Eukaryota"/>
</dbReference>
<dbReference type="EMBL" id="EQ974423">
    <property type="protein sequence ID" value="EEF29566.1"/>
    <property type="molecule type" value="Genomic_DNA"/>
</dbReference>
<sequence length="666" mass="73727">MELGYTGIAYNRTIKGIMSDHDRCCITPFSLSTLLNIAPSLCSSVNLHRDLLNVPRASPFRQYTRLTVCVDSPAQSHVLNRGNMILKSYDLVAVRPLNQLAFDYACEKSEVDIITIDFSEKLPFRLKLHMVKAAMERGVHFEITYSDLIVDVQVRRQMISNAKLLVDWTRGRNLIISSAAPSVNELRGPYDVANLSSLLGLSMERAKEAISKNCRNLVANALRKKHFYKETIRVEPISLDEKSDSKEPLSIDWLKWDPISSGEWDLQLEDIAKSFSATNKVSNSVKAIDFASVIDSISSHGANFLTPAKAVEVPVTATGASEKLGGHDLLPVTDCKSMCNFLLKGQTLDHGSSQAMPRDAATTSTSSEEIRAPTNATKEKPKNSNVSDAVLPLVVSQKHDLQLQDLINSDLNTVLANEDAILQTPAAENGLTDACVADTTTDILSESTNFLESQILKSMNSHAVLGTQNAVMENNIEKTGTEDQEDAHGTENASGRKQLREFRDAAITHVDSVPFVLTSGEVNDNVVSLVKNQEILEEVAMEEQEHGDTNLDISEEVAKEEHEHEDADTEMALSRDNDFEVKGNSLGAEVVPLKDVEMQGQKHEEADTESNHQTFVPSISGKSKSKQKTPLLFPLKRLLNPIPFKRKSKKFKRKMKVLQMHLPLQN</sequence>
<dbReference type="GO" id="GO:0003723">
    <property type="term" value="F:RNA binding"/>
    <property type="evidence" value="ECO:0000318"/>
    <property type="project" value="GO_Central"/>
</dbReference>
<dbReference type="InterPro" id="IPR016195">
    <property type="entry name" value="Pol/histidinol_Pase-like"/>
</dbReference>
<evidence type="ECO:0000256" key="4">
    <source>
        <dbReference type="ARBA" id="ARBA00022801"/>
    </source>
</evidence>
<dbReference type="Gene3D" id="3.20.20.140">
    <property type="entry name" value="Metal-dependent hydrolases"/>
    <property type="match status" value="1"/>
</dbReference>
<comment type="subcellular location">
    <subcellularLocation>
        <location evidence="1">Nucleus</location>
    </subcellularLocation>
</comment>
<feature type="region of interest" description="Disordered" evidence="6">
    <location>
        <begin position="350"/>
        <end position="384"/>
    </location>
</feature>
<dbReference type="Pfam" id="PF01876">
    <property type="entry name" value="RNase_P_p30"/>
    <property type="match status" value="1"/>
</dbReference>
<evidence type="ECO:0000256" key="2">
    <source>
        <dbReference type="ARBA" id="ARBA00007331"/>
    </source>
</evidence>
<dbReference type="FunFam" id="3.20.20.140:FF:000044">
    <property type="entry name" value="Polymerase/histidinol phosphatase-like protein"/>
    <property type="match status" value="1"/>
</dbReference>
<dbReference type="STRING" id="3988.B9T3J0"/>
<dbReference type="GO" id="GO:0005655">
    <property type="term" value="C:nucleolar ribonuclease P complex"/>
    <property type="evidence" value="ECO:0000318"/>
    <property type="project" value="GO_Central"/>
</dbReference>
<comment type="similarity">
    <text evidence="2">Belongs to the eukaryotic/archaeal RNase P protein component 3 family.</text>
</comment>